<organism evidence="2">
    <name type="scientific">mine drainage metagenome</name>
    <dbReference type="NCBI Taxonomy" id="410659"/>
    <lineage>
        <taxon>unclassified sequences</taxon>
        <taxon>metagenomes</taxon>
        <taxon>ecological metagenomes</taxon>
    </lineage>
</organism>
<comment type="caution">
    <text evidence="2">The sequence shown here is derived from an EMBL/GenBank/DDBJ whole genome shotgun (WGS) entry which is preliminary data.</text>
</comment>
<evidence type="ECO:0000256" key="1">
    <source>
        <dbReference type="SAM" id="MobiDB-lite"/>
    </source>
</evidence>
<sequence>MRPIYLAAIACLSLSAYAAQPEAPARAEPPPPPPMTADEPIDEPQVTITKKTELTIEEFRAHGKLYMIKVTPKYGPPYYLVDDLGDGKFSRQESLDSGFRVPRWIIKRF</sequence>
<dbReference type="EMBL" id="MLJW01000001">
    <property type="protein sequence ID" value="OIR19203.1"/>
    <property type="molecule type" value="Genomic_DNA"/>
</dbReference>
<gene>
    <name evidence="2" type="ORF">GALL_00820</name>
</gene>
<evidence type="ECO:0008006" key="3">
    <source>
        <dbReference type="Google" id="ProtNLM"/>
    </source>
</evidence>
<protein>
    <recommendedName>
        <fullName evidence="3">DUF2782 domain-containing protein</fullName>
    </recommendedName>
</protein>
<dbReference type="Gene3D" id="2.20.130.30">
    <property type="entry name" value="Protein of unknown function DUF2782"/>
    <property type="match status" value="1"/>
</dbReference>
<reference evidence="2" key="1">
    <citation type="submission" date="2016-10" db="EMBL/GenBank/DDBJ databases">
        <title>Sequence of Gallionella enrichment culture.</title>
        <authorList>
            <person name="Poehlein A."/>
            <person name="Muehling M."/>
            <person name="Daniel R."/>
        </authorList>
    </citation>
    <scope>NUCLEOTIDE SEQUENCE</scope>
</reference>
<dbReference type="InterPro" id="IPR021357">
    <property type="entry name" value="DUF2782"/>
</dbReference>
<accession>A0A1J5TGF8</accession>
<name>A0A1J5TGF8_9ZZZZ</name>
<proteinExistence type="predicted"/>
<dbReference type="Pfam" id="PF11191">
    <property type="entry name" value="DUF2782"/>
    <property type="match status" value="1"/>
</dbReference>
<feature type="region of interest" description="Disordered" evidence="1">
    <location>
        <begin position="21"/>
        <end position="47"/>
    </location>
</feature>
<evidence type="ECO:0000313" key="2">
    <source>
        <dbReference type="EMBL" id="OIR19203.1"/>
    </source>
</evidence>
<dbReference type="AlphaFoldDB" id="A0A1J5TGF8"/>